<proteinExistence type="predicted"/>
<dbReference type="Proteomes" id="UP000799324">
    <property type="component" value="Unassembled WGS sequence"/>
</dbReference>
<keyword evidence="2" id="KW-1185">Reference proteome</keyword>
<accession>A0A6A6SN28</accession>
<evidence type="ECO:0000313" key="2">
    <source>
        <dbReference type="Proteomes" id="UP000799324"/>
    </source>
</evidence>
<name>A0A6A6SN28_9PLEO</name>
<gene>
    <name evidence="1" type="ORF">K491DRAFT_723316</name>
</gene>
<sequence>MVNSVIARTLSRNCPQRIDHWTLDHEEELKGLLRPKDECEVEVLLIGQIHDRESPCFGTSRPVTVFDLERFQHLGYDQLKLHCKELVQIFQGRNSRYFVPSEAQSAAISTHFYPDFSPERLTGPYSACYCSDCSKTANPKHLPFRRKQPVQLVQHVIGDFMSGDNERVYNIPEYLRERGQYVPTEEDWLEYMEAKSTYERVAVLDRLNKEKAEKEAWMCKN</sequence>
<evidence type="ECO:0000313" key="1">
    <source>
        <dbReference type="EMBL" id="KAF2647584.1"/>
    </source>
</evidence>
<organism evidence="1 2">
    <name type="scientific">Lophiostoma macrostomum CBS 122681</name>
    <dbReference type="NCBI Taxonomy" id="1314788"/>
    <lineage>
        <taxon>Eukaryota</taxon>
        <taxon>Fungi</taxon>
        <taxon>Dikarya</taxon>
        <taxon>Ascomycota</taxon>
        <taxon>Pezizomycotina</taxon>
        <taxon>Dothideomycetes</taxon>
        <taxon>Pleosporomycetidae</taxon>
        <taxon>Pleosporales</taxon>
        <taxon>Lophiostomataceae</taxon>
        <taxon>Lophiostoma</taxon>
    </lineage>
</organism>
<dbReference type="EMBL" id="MU004603">
    <property type="protein sequence ID" value="KAF2647584.1"/>
    <property type="molecule type" value="Genomic_DNA"/>
</dbReference>
<protein>
    <submittedName>
        <fullName evidence="1">Uncharacterized protein</fullName>
    </submittedName>
</protein>
<dbReference type="AlphaFoldDB" id="A0A6A6SN28"/>
<reference evidence="1" key="1">
    <citation type="journal article" date="2020" name="Stud. Mycol.">
        <title>101 Dothideomycetes genomes: a test case for predicting lifestyles and emergence of pathogens.</title>
        <authorList>
            <person name="Haridas S."/>
            <person name="Albert R."/>
            <person name="Binder M."/>
            <person name="Bloem J."/>
            <person name="Labutti K."/>
            <person name="Salamov A."/>
            <person name="Andreopoulos B."/>
            <person name="Baker S."/>
            <person name="Barry K."/>
            <person name="Bills G."/>
            <person name="Bluhm B."/>
            <person name="Cannon C."/>
            <person name="Castanera R."/>
            <person name="Culley D."/>
            <person name="Daum C."/>
            <person name="Ezra D."/>
            <person name="Gonzalez J."/>
            <person name="Henrissat B."/>
            <person name="Kuo A."/>
            <person name="Liang C."/>
            <person name="Lipzen A."/>
            <person name="Lutzoni F."/>
            <person name="Magnuson J."/>
            <person name="Mondo S."/>
            <person name="Nolan M."/>
            <person name="Ohm R."/>
            <person name="Pangilinan J."/>
            <person name="Park H.-J."/>
            <person name="Ramirez L."/>
            <person name="Alfaro M."/>
            <person name="Sun H."/>
            <person name="Tritt A."/>
            <person name="Yoshinaga Y."/>
            <person name="Zwiers L.-H."/>
            <person name="Turgeon B."/>
            <person name="Goodwin S."/>
            <person name="Spatafora J."/>
            <person name="Crous P."/>
            <person name="Grigoriev I."/>
        </authorList>
    </citation>
    <scope>NUCLEOTIDE SEQUENCE</scope>
    <source>
        <strain evidence="1">CBS 122681</strain>
    </source>
</reference>